<name>A0A160T338_9CHLR</name>
<keyword evidence="3" id="KW-0804">Transcription</keyword>
<evidence type="ECO:0000313" key="6">
    <source>
        <dbReference type="EMBL" id="CUS03358.2"/>
    </source>
</evidence>
<dbReference type="InterPro" id="IPR011075">
    <property type="entry name" value="TetR_C"/>
</dbReference>
<keyword evidence="7" id="KW-1185">Reference proteome</keyword>
<dbReference type="Gene3D" id="1.10.357.10">
    <property type="entry name" value="Tetracycline Repressor, domain 2"/>
    <property type="match status" value="1"/>
</dbReference>
<accession>A0A160T338</accession>
<dbReference type="AlphaFoldDB" id="A0A160T338"/>
<evidence type="ECO:0000313" key="7">
    <source>
        <dbReference type="Proteomes" id="UP000215027"/>
    </source>
</evidence>
<evidence type="ECO:0000256" key="3">
    <source>
        <dbReference type="ARBA" id="ARBA00023163"/>
    </source>
</evidence>
<evidence type="ECO:0000259" key="5">
    <source>
        <dbReference type="PROSITE" id="PS50977"/>
    </source>
</evidence>
<evidence type="ECO:0000256" key="2">
    <source>
        <dbReference type="ARBA" id="ARBA00023125"/>
    </source>
</evidence>
<feature type="domain" description="HTH tetR-type" evidence="5">
    <location>
        <begin position="5"/>
        <end position="65"/>
    </location>
</feature>
<dbReference type="PANTHER" id="PTHR47506">
    <property type="entry name" value="TRANSCRIPTIONAL REGULATORY PROTEIN"/>
    <property type="match status" value="1"/>
</dbReference>
<dbReference type="PANTHER" id="PTHR47506:SF3">
    <property type="entry name" value="HTH-TYPE TRANSCRIPTIONAL REGULATOR LMRA"/>
    <property type="match status" value="1"/>
</dbReference>
<dbReference type="PRINTS" id="PR00455">
    <property type="entry name" value="HTHTETR"/>
</dbReference>
<dbReference type="RefSeq" id="WP_095042861.1">
    <property type="nucleotide sequence ID" value="NZ_LN890655.1"/>
</dbReference>
<dbReference type="InterPro" id="IPR009057">
    <property type="entry name" value="Homeodomain-like_sf"/>
</dbReference>
<dbReference type="Proteomes" id="UP000215027">
    <property type="component" value="Chromosome I"/>
</dbReference>
<sequence>MKSEIAPKDQLFQTAAQLFYRHGYRATGVDTIAAESGIGKMTLYRHYPSKDDLIVAYLRDSDALFWRGFEQITAAAPTPRAKLLAFFVALQSYVMSDACYGCPFLNAAAEYPDPDHPAHRVAVEHKRIVGDRFRQLVEAGQAPRPDETAAALVLLMDGAYMTSRMFGASPENPSAHLAAAARRLLGEEEETTD</sequence>
<evidence type="ECO:0000256" key="4">
    <source>
        <dbReference type="PROSITE-ProRule" id="PRU00335"/>
    </source>
</evidence>
<dbReference type="SUPFAM" id="SSF48498">
    <property type="entry name" value="Tetracyclin repressor-like, C-terminal domain"/>
    <property type="match status" value="1"/>
</dbReference>
<dbReference type="InterPro" id="IPR001647">
    <property type="entry name" value="HTH_TetR"/>
</dbReference>
<feature type="DNA-binding region" description="H-T-H motif" evidence="4">
    <location>
        <begin position="28"/>
        <end position="47"/>
    </location>
</feature>
<evidence type="ECO:0000256" key="1">
    <source>
        <dbReference type="ARBA" id="ARBA00023015"/>
    </source>
</evidence>
<gene>
    <name evidence="6" type="ORF">CFX0092_A1480</name>
</gene>
<dbReference type="InterPro" id="IPR036271">
    <property type="entry name" value="Tet_transcr_reg_TetR-rel_C_sf"/>
</dbReference>
<dbReference type="SUPFAM" id="SSF46689">
    <property type="entry name" value="Homeodomain-like"/>
    <property type="match status" value="1"/>
</dbReference>
<protein>
    <submittedName>
        <fullName evidence="6">Transcriptional regulator, TetR family</fullName>
    </submittedName>
</protein>
<dbReference type="Pfam" id="PF00440">
    <property type="entry name" value="TetR_N"/>
    <property type="match status" value="1"/>
</dbReference>
<dbReference type="EMBL" id="LN890655">
    <property type="protein sequence ID" value="CUS03358.2"/>
    <property type="molecule type" value="Genomic_DNA"/>
</dbReference>
<keyword evidence="1" id="KW-0805">Transcription regulation</keyword>
<dbReference type="KEGG" id="pbf:CFX0092_A1480"/>
<keyword evidence="2 4" id="KW-0238">DNA-binding</keyword>
<dbReference type="GO" id="GO:0003677">
    <property type="term" value="F:DNA binding"/>
    <property type="evidence" value="ECO:0007669"/>
    <property type="project" value="UniProtKB-UniRule"/>
</dbReference>
<organism evidence="6 7">
    <name type="scientific">Candidatus Promineifilum breve</name>
    <dbReference type="NCBI Taxonomy" id="1806508"/>
    <lineage>
        <taxon>Bacteria</taxon>
        <taxon>Bacillati</taxon>
        <taxon>Chloroflexota</taxon>
        <taxon>Ardenticatenia</taxon>
        <taxon>Candidatus Promineifilales</taxon>
        <taxon>Candidatus Promineifilaceae</taxon>
        <taxon>Candidatus Promineifilum</taxon>
    </lineage>
</organism>
<dbReference type="OrthoDB" id="116240at2"/>
<proteinExistence type="predicted"/>
<dbReference type="PROSITE" id="PS50977">
    <property type="entry name" value="HTH_TETR_2"/>
    <property type="match status" value="1"/>
</dbReference>
<reference evidence="6" key="1">
    <citation type="submission" date="2016-01" db="EMBL/GenBank/DDBJ databases">
        <authorList>
            <person name="Mcilroy J.S."/>
            <person name="Karst M S."/>
            <person name="Albertsen M."/>
        </authorList>
    </citation>
    <scope>NUCLEOTIDE SEQUENCE</scope>
    <source>
        <strain evidence="6">Cfx-K</strain>
    </source>
</reference>
<dbReference type="Pfam" id="PF16925">
    <property type="entry name" value="TetR_C_13"/>
    <property type="match status" value="1"/>
</dbReference>